<dbReference type="InterPro" id="IPR032675">
    <property type="entry name" value="LRR_dom_sf"/>
</dbReference>
<feature type="domain" description="F-box/LRR-repeat protein 15-like leucin rich repeat" evidence="10">
    <location>
        <begin position="68"/>
        <end position="260"/>
    </location>
</feature>
<feature type="domain" description="F-box" evidence="9">
    <location>
        <begin position="11"/>
        <end position="48"/>
    </location>
</feature>
<dbReference type="CDD" id="cd22126">
    <property type="entry name" value="F-box_FBXL15"/>
    <property type="match status" value="1"/>
</dbReference>
<dbReference type="InterPro" id="IPR036047">
    <property type="entry name" value="F-box-like_dom_sf"/>
</dbReference>
<comment type="pathway">
    <text evidence="2">Protein modification; protein ubiquitination.</text>
</comment>
<keyword evidence="6" id="KW-0833">Ubl conjugation pathway</keyword>
<dbReference type="Pfam" id="PF00646">
    <property type="entry name" value="F-box"/>
    <property type="match status" value="1"/>
</dbReference>
<dbReference type="GO" id="GO:0005737">
    <property type="term" value="C:cytoplasm"/>
    <property type="evidence" value="ECO:0007669"/>
    <property type="project" value="UniProtKB-SubCell"/>
</dbReference>
<dbReference type="SUPFAM" id="SSF52047">
    <property type="entry name" value="RNI-like"/>
    <property type="match status" value="1"/>
</dbReference>
<dbReference type="InterPro" id="IPR006553">
    <property type="entry name" value="Leu-rich_rpt_Cys-con_subtyp"/>
</dbReference>
<gene>
    <name evidence="11" type="ORF">NDU88_008982</name>
</gene>
<evidence type="ECO:0000256" key="7">
    <source>
        <dbReference type="ARBA" id="ARBA00038495"/>
    </source>
</evidence>
<keyword evidence="12" id="KW-1185">Reference proteome</keyword>
<keyword evidence="5" id="KW-0677">Repeat</keyword>
<dbReference type="SUPFAM" id="SSF81383">
    <property type="entry name" value="F-box domain"/>
    <property type="match status" value="1"/>
</dbReference>
<evidence type="ECO:0000256" key="6">
    <source>
        <dbReference type="ARBA" id="ARBA00022786"/>
    </source>
</evidence>
<dbReference type="SMART" id="SM00367">
    <property type="entry name" value="LRR_CC"/>
    <property type="match status" value="5"/>
</dbReference>
<evidence type="ECO:0000313" key="12">
    <source>
        <dbReference type="Proteomes" id="UP001066276"/>
    </source>
</evidence>
<dbReference type="FunFam" id="3.80.10.10:FF:000113">
    <property type="entry name" value="F-box/LRR-repeat protein 15 isoform X1"/>
    <property type="match status" value="1"/>
</dbReference>
<keyword evidence="4" id="KW-0433">Leucine-rich repeat</keyword>
<comment type="similarity">
    <text evidence="7">Belongs to the FBXL15 family.</text>
</comment>
<dbReference type="InterPro" id="IPR057207">
    <property type="entry name" value="FBXL15_LRR"/>
</dbReference>
<dbReference type="InterPro" id="IPR001810">
    <property type="entry name" value="F-box_dom"/>
</dbReference>
<dbReference type="AlphaFoldDB" id="A0AAV7QUE7"/>
<name>A0AAV7QUE7_PLEWA</name>
<evidence type="ECO:0000313" key="11">
    <source>
        <dbReference type="EMBL" id="KAJ1142669.1"/>
    </source>
</evidence>
<evidence type="ECO:0000256" key="5">
    <source>
        <dbReference type="ARBA" id="ARBA00022737"/>
    </source>
</evidence>
<comment type="subcellular location">
    <subcellularLocation>
        <location evidence="1">Cytoplasm</location>
    </subcellularLocation>
</comment>
<reference evidence="11" key="1">
    <citation type="journal article" date="2022" name="bioRxiv">
        <title>Sequencing and chromosome-scale assembly of the giantPleurodeles waltlgenome.</title>
        <authorList>
            <person name="Brown T."/>
            <person name="Elewa A."/>
            <person name="Iarovenko S."/>
            <person name="Subramanian E."/>
            <person name="Araus A.J."/>
            <person name="Petzold A."/>
            <person name="Susuki M."/>
            <person name="Suzuki K.-i.T."/>
            <person name="Hayashi T."/>
            <person name="Toyoda A."/>
            <person name="Oliveira C."/>
            <person name="Osipova E."/>
            <person name="Leigh N.D."/>
            <person name="Simon A."/>
            <person name="Yun M.H."/>
        </authorList>
    </citation>
    <scope>NUCLEOTIDE SEQUENCE</scope>
    <source>
        <strain evidence="11">20211129_DDA</strain>
        <tissue evidence="11">Liver</tissue>
    </source>
</reference>
<dbReference type="Proteomes" id="UP001066276">
    <property type="component" value="Chromosome 6"/>
</dbReference>
<sequence length="291" mass="33095">MAKINHRTCSLLDLPWEDVLFPRILDYLPVDQLVRLQRVSKSFQSLVQLYLRNCHCFDSTQIGPHLPKAAFCNMLKENEVLHRLNLQSCSEWLTDRELLPVVGQNHHLLSINLNNCLLLSRQSLVAICLSCPHLQNISMAHCEWVDGLSLRSLADHCKDLNSIDVTACRQLKDEVVCYLAQNSCKLRSLSLAVNANITDVAVHEVAKCCRDLEHLDLTGCLRVKNESIRSVAEYCPKLQSLKVKHCHNVTESSLDILRKRHVEIDVEPPLQRALILLQDIVGFAPFINLQI</sequence>
<dbReference type="Gene3D" id="3.80.10.10">
    <property type="entry name" value="Ribonuclease Inhibitor"/>
    <property type="match status" value="1"/>
</dbReference>
<dbReference type="PANTHER" id="PTHR13382">
    <property type="entry name" value="MITOCHONDRIAL ATP SYNTHASE COUPLING FACTOR B"/>
    <property type="match status" value="1"/>
</dbReference>
<keyword evidence="3" id="KW-0963">Cytoplasm</keyword>
<dbReference type="EMBL" id="JANPWB010000010">
    <property type="protein sequence ID" value="KAJ1142669.1"/>
    <property type="molecule type" value="Genomic_DNA"/>
</dbReference>
<evidence type="ECO:0000256" key="3">
    <source>
        <dbReference type="ARBA" id="ARBA00022490"/>
    </source>
</evidence>
<evidence type="ECO:0000259" key="9">
    <source>
        <dbReference type="Pfam" id="PF00646"/>
    </source>
</evidence>
<dbReference type="InterPro" id="IPR050648">
    <property type="entry name" value="F-box_LRR-repeat"/>
</dbReference>
<dbReference type="Pfam" id="PF25372">
    <property type="entry name" value="DUF7885"/>
    <property type="match status" value="1"/>
</dbReference>
<accession>A0AAV7QUE7</accession>
<evidence type="ECO:0000259" key="10">
    <source>
        <dbReference type="Pfam" id="PF25372"/>
    </source>
</evidence>
<evidence type="ECO:0000256" key="2">
    <source>
        <dbReference type="ARBA" id="ARBA00004906"/>
    </source>
</evidence>
<evidence type="ECO:0000256" key="1">
    <source>
        <dbReference type="ARBA" id="ARBA00004496"/>
    </source>
</evidence>
<dbReference type="PANTHER" id="PTHR13382:SF79">
    <property type="entry name" value="F-BOX AND LEUCINE RICH REPEAT PROTEIN 15"/>
    <property type="match status" value="1"/>
</dbReference>
<protein>
    <recommendedName>
        <fullName evidence="8">F-box/LRR-repeat protein 15</fullName>
    </recommendedName>
</protein>
<evidence type="ECO:0000256" key="8">
    <source>
        <dbReference type="ARBA" id="ARBA00040698"/>
    </source>
</evidence>
<organism evidence="11 12">
    <name type="scientific">Pleurodeles waltl</name>
    <name type="common">Iberian ribbed newt</name>
    <dbReference type="NCBI Taxonomy" id="8319"/>
    <lineage>
        <taxon>Eukaryota</taxon>
        <taxon>Metazoa</taxon>
        <taxon>Chordata</taxon>
        <taxon>Craniata</taxon>
        <taxon>Vertebrata</taxon>
        <taxon>Euteleostomi</taxon>
        <taxon>Amphibia</taxon>
        <taxon>Batrachia</taxon>
        <taxon>Caudata</taxon>
        <taxon>Salamandroidea</taxon>
        <taxon>Salamandridae</taxon>
        <taxon>Pleurodelinae</taxon>
        <taxon>Pleurodeles</taxon>
    </lineage>
</organism>
<evidence type="ECO:0000256" key="4">
    <source>
        <dbReference type="ARBA" id="ARBA00022614"/>
    </source>
</evidence>
<comment type="caution">
    <text evidence="11">The sequence shown here is derived from an EMBL/GenBank/DDBJ whole genome shotgun (WGS) entry which is preliminary data.</text>
</comment>
<proteinExistence type="inferred from homology"/>